<dbReference type="AlphaFoldDB" id="A0A3L8PT74"/>
<proteinExistence type="predicted"/>
<dbReference type="Pfam" id="PF07394">
    <property type="entry name" value="DUF1501"/>
    <property type="match status" value="1"/>
</dbReference>
<name>A0A3L8PT74_9GAMM</name>
<dbReference type="PANTHER" id="PTHR43737">
    <property type="entry name" value="BLL7424 PROTEIN"/>
    <property type="match status" value="1"/>
</dbReference>
<dbReference type="RefSeq" id="WP_121840655.1">
    <property type="nucleotide sequence ID" value="NZ_ML014856.1"/>
</dbReference>
<gene>
    <name evidence="1" type="ORF">D5018_19480</name>
</gene>
<comment type="caution">
    <text evidence="1">The sequence shown here is derived from an EMBL/GenBank/DDBJ whole genome shotgun (WGS) entry which is preliminary data.</text>
</comment>
<dbReference type="Proteomes" id="UP000281474">
    <property type="component" value="Unassembled WGS sequence"/>
</dbReference>
<keyword evidence="2" id="KW-1185">Reference proteome</keyword>
<reference evidence="1 2" key="1">
    <citation type="submission" date="2018-09" db="EMBL/GenBank/DDBJ databases">
        <title>Phylogeny of the Shewanellaceae, and recommendation for two new genera, Pseudoshewanella and Parashewanella.</title>
        <authorList>
            <person name="Wang G."/>
        </authorList>
    </citation>
    <scope>NUCLEOTIDE SEQUENCE [LARGE SCALE GENOMIC DNA]</scope>
    <source>
        <strain evidence="1 2">C51</strain>
    </source>
</reference>
<dbReference type="EMBL" id="QZEI01000107">
    <property type="protein sequence ID" value="RLV58019.1"/>
    <property type="molecule type" value="Genomic_DNA"/>
</dbReference>
<organism evidence="1 2">
    <name type="scientific">Parashewanella curva</name>
    <dbReference type="NCBI Taxonomy" id="2338552"/>
    <lineage>
        <taxon>Bacteria</taxon>
        <taxon>Pseudomonadati</taxon>
        <taxon>Pseudomonadota</taxon>
        <taxon>Gammaproteobacteria</taxon>
        <taxon>Alteromonadales</taxon>
        <taxon>Shewanellaceae</taxon>
        <taxon>Parashewanella</taxon>
    </lineage>
</organism>
<dbReference type="InterPro" id="IPR010869">
    <property type="entry name" value="DUF1501"/>
</dbReference>
<accession>A0A3L8PT74</accession>
<evidence type="ECO:0000313" key="2">
    <source>
        <dbReference type="Proteomes" id="UP000281474"/>
    </source>
</evidence>
<dbReference type="PANTHER" id="PTHR43737:SF1">
    <property type="entry name" value="DUF1501 DOMAIN-CONTAINING PROTEIN"/>
    <property type="match status" value="1"/>
</dbReference>
<evidence type="ECO:0000313" key="1">
    <source>
        <dbReference type="EMBL" id="RLV58019.1"/>
    </source>
</evidence>
<protein>
    <submittedName>
        <fullName evidence="1">DUF1501 domain-containing protein</fullName>
    </submittedName>
</protein>
<dbReference type="OrthoDB" id="9779968at2"/>
<sequence length="380" mass="41797">MKRRDFFKVVGGSILLMQSPKLVFASPSVTSGSNKKFIWIILRGAMDSLHTVIPEFDSDYSKLRPKLSKQITEPTLKIDKGFAFNPAMQNMHKLYQQKELLPIVAVGSGYQSRSHFDGQDFLEGGTGTQNIKSGWLARAVNQKQVEAVAIDYAKPVSMRGSRNVTTWYPSKLKEADDDVFATLEKLYQGDERLTASLQGGLELKADAGGMKAGKAKKGSLSELTTACANLLLKSKTMDCAMLETVGWDTHNAQHSRLDRQLKELDAGLLALKQAMGKEWKKTVVAIATEFGRTARENGTGGTDHGTGGVMFLAGGGVKGGQVLGQWPGLKPEQLFQNRDLMPTTNTFDWLATALSQHWSLNSEQIKHVFPTGKIYKDRIV</sequence>